<evidence type="ECO:0000313" key="2">
    <source>
        <dbReference type="EMBL" id="KRL89826.1"/>
    </source>
</evidence>
<protein>
    <recommendedName>
        <fullName evidence="4">SEC10/PgrA surface exclusion domain-containing protein</fullName>
    </recommendedName>
</protein>
<evidence type="ECO:0000256" key="1">
    <source>
        <dbReference type="SAM" id="SignalP"/>
    </source>
</evidence>
<dbReference type="EMBL" id="AZFM01000018">
    <property type="protein sequence ID" value="KRL89826.1"/>
    <property type="molecule type" value="Genomic_DNA"/>
</dbReference>
<gene>
    <name evidence="2" type="ORF">FC46_GL000559</name>
</gene>
<evidence type="ECO:0000313" key="3">
    <source>
        <dbReference type="Proteomes" id="UP000051036"/>
    </source>
</evidence>
<organism evidence="2 3">
    <name type="scientific">Lactobacillus kalixensis DSM 16043</name>
    <dbReference type="NCBI Taxonomy" id="1423763"/>
    <lineage>
        <taxon>Bacteria</taxon>
        <taxon>Bacillati</taxon>
        <taxon>Bacillota</taxon>
        <taxon>Bacilli</taxon>
        <taxon>Lactobacillales</taxon>
        <taxon>Lactobacillaceae</taxon>
        <taxon>Lactobacillus</taxon>
    </lineage>
</organism>
<dbReference type="STRING" id="1423763.FC46_GL000559"/>
<dbReference type="Proteomes" id="UP000051036">
    <property type="component" value="Unassembled WGS sequence"/>
</dbReference>
<dbReference type="RefSeq" id="WP_057798933.1">
    <property type="nucleotide sequence ID" value="NZ_AZFM01000018.1"/>
</dbReference>
<dbReference type="InterPro" id="IPR027607">
    <property type="entry name" value="Surf_Exclu_SEC10/PgrA"/>
</dbReference>
<name>A0A0R1UGS7_9LACO</name>
<dbReference type="NCBIfam" id="TIGR04320">
    <property type="entry name" value="Surf_Exclu_PgrA"/>
    <property type="match status" value="1"/>
</dbReference>
<feature type="chain" id="PRO_5038397024" description="SEC10/PgrA surface exclusion domain-containing protein" evidence="1">
    <location>
        <begin position="19"/>
        <end position="288"/>
    </location>
</feature>
<keyword evidence="1" id="KW-0732">Signal</keyword>
<reference evidence="2 3" key="1">
    <citation type="journal article" date="2015" name="Genome Announc.">
        <title>Expanding the biotechnology potential of lactobacilli through comparative genomics of 213 strains and associated genera.</title>
        <authorList>
            <person name="Sun Z."/>
            <person name="Harris H.M."/>
            <person name="McCann A."/>
            <person name="Guo C."/>
            <person name="Argimon S."/>
            <person name="Zhang W."/>
            <person name="Yang X."/>
            <person name="Jeffery I.B."/>
            <person name="Cooney J.C."/>
            <person name="Kagawa T.F."/>
            <person name="Liu W."/>
            <person name="Song Y."/>
            <person name="Salvetti E."/>
            <person name="Wrobel A."/>
            <person name="Rasinkangas P."/>
            <person name="Parkhill J."/>
            <person name="Rea M.C."/>
            <person name="O'Sullivan O."/>
            <person name="Ritari J."/>
            <person name="Douillard F.P."/>
            <person name="Paul Ross R."/>
            <person name="Yang R."/>
            <person name="Briner A.E."/>
            <person name="Felis G.E."/>
            <person name="de Vos W.M."/>
            <person name="Barrangou R."/>
            <person name="Klaenhammer T.R."/>
            <person name="Caufield P.W."/>
            <person name="Cui Y."/>
            <person name="Zhang H."/>
            <person name="O'Toole P.W."/>
        </authorList>
    </citation>
    <scope>NUCLEOTIDE SEQUENCE [LARGE SCALE GENOMIC DNA]</scope>
    <source>
        <strain evidence="2 3">DSM 16043</strain>
    </source>
</reference>
<dbReference type="PATRIC" id="fig|1423763.3.peg.563"/>
<evidence type="ECO:0008006" key="4">
    <source>
        <dbReference type="Google" id="ProtNLM"/>
    </source>
</evidence>
<comment type="caution">
    <text evidence="2">The sequence shown here is derived from an EMBL/GenBank/DDBJ whole genome shotgun (WGS) entry which is preliminary data.</text>
</comment>
<feature type="signal peptide" evidence="1">
    <location>
        <begin position="1"/>
        <end position="18"/>
    </location>
</feature>
<keyword evidence="3" id="KW-1185">Reference proteome</keyword>
<proteinExistence type="predicted"/>
<accession>A0A0R1UGS7</accession>
<dbReference type="OrthoDB" id="2285944at2"/>
<dbReference type="AlphaFoldDB" id="A0A0R1UGS7"/>
<sequence>MRKSLRLVSMISASAALALGGVATVNEVANISITEVASAATTSITLPKSSGYTKANILKANNGKLSSKAKKALVRGSMIGMKTNNFSDNDSSDDRVVTVTNLSESDKDEISKYALSVINSARAQMGKRPWTYSKSALKFADQVAINYNKDGASCWDSDHDVAGIKRAAKACGLNYTAGQVYEDEAGLPITSEWSSNKRSMKVLKEQIYFNIKQMLFGGFSGNDYNDASRYFEWEHAGDLLGLRSYRKGFDAPTKYFAVSFSSLDNRRISVHMIGVAPRYILNYKKFNH</sequence>